<keyword evidence="4 8" id="KW-0812">Transmembrane</keyword>
<dbReference type="CDD" id="cd04187">
    <property type="entry name" value="DPM1_like_bac"/>
    <property type="match status" value="1"/>
</dbReference>
<keyword evidence="1" id="KW-1003">Cell membrane</keyword>
<keyword evidence="7 8" id="KW-0472">Membrane</keyword>
<evidence type="ECO:0000259" key="9">
    <source>
        <dbReference type="Pfam" id="PF00535"/>
    </source>
</evidence>
<evidence type="ECO:0000256" key="5">
    <source>
        <dbReference type="ARBA" id="ARBA00022985"/>
    </source>
</evidence>
<keyword evidence="3 10" id="KW-0808">Transferase</keyword>
<feature type="domain" description="Glycosyltransferase 2-like" evidence="9">
    <location>
        <begin position="6"/>
        <end position="125"/>
    </location>
</feature>
<keyword evidence="5" id="KW-0448">Lipopolysaccharide biosynthesis</keyword>
<accession>A0A347ZSI8</accession>
<dbReference type="Proteomes" id="UP000256388">
    <property type="component" value="Unassembled WGS sequence"/>
</dbReference>
<keyword evidence="6 8" id="KW-1133">Transmembrane helix</keyword>
<evidence type="ECO:0000313" key="10">
    <source>
        <dbReference type="EMBL" id="REG11164.1"/>
    </source>
</evidence>
<dbReference type="GO" id="GO:0099621">
    <property type="term" value="F:undecaprenyl-phosphate 4-deoxy-4-formamido-L-arabinose transferase activity"/>
    <property type="evidence" value="ECO:0007669"/>
    <property type="project" value="TreeGrafter"/>
</dbReference>
<evidence type="ECO:0000256" key="1">
    <source>
        <dbReference type="ARBA" id="ARBA00022475"/>
    </source>
</evidence>
<dbReference type="GO" id="GO:0009103">
    <property type="term" value="P:lipopolysaccharide biosynthetic process"/>
    <property type="evidence" value="ECO:0007669"/>
    <property type="project" value="UniProtKB-KW"/>
</dbReference>
<evidence type="ECO:0000256" key="6">
    <source>
        <dbReference type="ARBA" id="ARBA00022989"/>
    </source>
</evidence>
<protein>
    <submittedName>
        <fullName evidence="10">Undecaprenyl-phosphate 4-deoxy-4-formamido-L-arabinose transferase</fullName>
    </submittedName>
</protein>
<proteinExistence type="predicted"/>
<dbReference type="RefSeq" id="WP_116224302.1">
    <property type="nucleotide sequence ID" value="NZ_AP018437.1"/>
</dbReference>
<dbReference type="PANTHER" id="PTHR48090">
    <property type="entry name" value="UNDECAPRENYL-PHOSPHATE 4-DEOXY-4-FORMAMIDO-L-ARABINOSE TRANSFERASE-RELATED"/>
    <property type="match status" value="1"/>
</dbReference>
<dbReference type="Pfam" id="PF00535">
    <property type="entry name" value="Glycos_transf_2"/>
    <property type="match status" value="1"/>
</dbReference>
<evidence type="ECO:0000256" key="8">
    <source>
        <dbReference type="SAM" id="Phobius"/>
    </source>
</evidence>
<feature type="transmembrane region" description="Helical" evidence="8">
    <location>
        <begin position="262"/>
        <end position="286"/>
    </location>
</feature>
<keyword evidence="2" id="KW-0328">Glycosyltransferase</keyword>
<sequence>MKENLSVVIPVYNSEKTLTELTQRIDAALKERCDRYEIILVNDGSRDASWSTVKQLMQANPAIRGINLMRNYGQHNALLCGIRAARYEITVTMDDDLQHLPEEIGKLLDKLAEGYDVVYGIPEKLVHSLWRNLSSKLSKRFLARILGLKRLKYISAFRAFKTDLRRSFASFNGPNVIMDALLTWGTDNFGTVEVVEQQRSVGRSNYTLGKLINLGMTVLTGFSTIPLKFASFTGFFLTLFGVGILIYAVIRSLQEGSVPGFPFLASIISIFSGAQLFALGIFGEYLGSIFHRSMNQPAYTLAEDNEDITSKG</sequence>
<dbReference type="SUPFAM" id="SSF53448">
    <property type="entry name" value="Nucleotide-diphospho-sugar transferases"/>
    <property type="match status" value="1"/>
</dbReference>
<reference evidence="10 11" key="1">
    <citation type="submission" date="2018-08" db="EMBL/GenBank/DDBJ databases">
        <title>Genomic Encyclopedia of Type Strains, Phase IV (KMG-IV): sequencing the most valuable type-strain genomes for metagenomic binning, comparative biology and taxonomic classification.</title>
        <authorList>
            <person name="Goeker M."/>
        </authorList>
    </citation>
    <scope>NUCLEOTIDE SEQUENCE [LARGE SCALE GENOMIC DNA]</scope>
    <source>
        <strain evidence="10 11">DSM 23923</strain>
    </source>
</reference>
<keyword evidence="11" id="KW-1185">Reference proteome</keyword>
<dbReference type="InterPro" id="IPR029044">
    <property type="entry name" value="Nucleotide-diphossugar_trans"/>
</dbReference>
<evidence type="ECO:0000256" key="4">
    <source>
        <dbReference type="ARBA" id="ARBA00022692"/>
    </source>
</evidence>
<dbReference type="EMBL" id="QUMS01000001">
    <property type="protein sequence ID" value="REG11164.1"/>
    <property type="molecule type" value="Genomic_DNA"/>
</dbReference>
<evidence type="ECO:0000256" key="2">
    <source>
        <dbReference type="ARBA" id="ARBA00022676"/>
    </source>
</evidence>
<organism evidence="10 11">
    <name type="scientific">Pelolinea submarina</name>
    <dbReference type="NCBI Taxonomy" id="913107"/>
    <lineage>
        <taxon>Bacteria</taxon>
        <taxon>Bacillati</taxon>
        <taxon>Chloroflexota</taxon>
        <taxon>Anaerolineae</taxon>
        <taxon>Anaerolineales</taxon>
        <taxon>Anaerolineaceae</taxon>
        <taxon>Pelolinea</taxon>
    </lineage>
</organism>
<feature type="transmembrane region" description="Helical" evidence="8">
    <location>
        <begin position="229"/>
        <end position="250"/>
    </location>
</feature>
<name>A0A347ZSI8_9CHLR</name>
<dbReference type="InterPro" id="IPR001173">
    <property type="entry name" value="Glyco_trans_2-like"/>
</dbReference>
<gene>
    <name evidence="10" type="ORF">DFR64_1041</name>
</gene>
<dbReference type="OrthoDB" id="9807778at2"/>
<dbReference type="Gene3D" id="3.90.550.10">
    <property type="entry name" value="Spore Coat Polysaccharide Biosynthesis Protein SpsA, Chain A"/>
    <property type="match status" value="1"/>
</dbReference>
<dbReference type="InterPro" id="IPR050256">
    <property type="entry name" value="Glycosyltransferase_2"/>
</dbReference>
<evidence type="ECO:0000313" key="11">
    <source>
        <dbReference type="Proteomes" id="UP000256388"/>
    </source>
</evidence>
<dbReference type="PANTHER" id="PTHR48090:SF3">
    <property type="entry name" value="UNDECAPRENYL-PHOSPHATE 4-DEOXY-4-FORMAMIDO-L-ARABINOSE TRANSFERASE"/>
    <property type="match status" value="1"/>
</dbReference>
<dbReference type="AlphaFoldDB" id="A0A347ZSI8"/>
<comment type="caution">
    <text evidence="10">The sequence shown here is derived from an EMBL/GenBank/DDBJ whole genome shotgun (WGS) entry which is preliminary data.</text>
</comment>
<evidence type="ECO:0000256" key="7">
    <source>
        <dbReference type="ARBA" id="ARBA00023136"/>
    </source>
</evidence>
<dbReference type="GO" id="GO:0005886">
    <property type="term" value="C:plasma membrane"/>
    <property type="evidence" value="ECO:0007669"/>
    <property type="project" value="TreeGrafter"/>
</dbReference>
<evidence type="ECO:0000256" key="3">
    <source>
        <dbReference type="ARBA" id="ARBA00022679"/>
    </source>
</evidence>